<gene>
    <name evidence="8" type="ORF">PPACK8108_LOCUS4534</name>
</gene>
<dbReference type="InterPro" id="IPR017970">
    <property type="entry name" value="Homeobox_CS"/>
</dbReference>
<feature type="region of interest" description="Disordered" evidence="6">
    <location>
        <begin position="26"/>
        <end position="96"/>
    </location>
</feature>
<feature type="DNA-binding region" description="Homeobox" evidence="4">
    <location>
        <begin position="196"/>
        <end position="255"/>
    </location>
</feature>
<evidence type="ECO:0000313" key="8">
    <source>
        <dbReference type="EMBL" id="CAH7669879.1"/>
    </source>
</evidence>
<evidence type="ECO:0000256" key="5">
    <source>
        <dbReference type="RuleBase" id="RU000682"/>
    </source>
</evidence>
<dbReference type="GO" id="GO:1990837">
    <property type="term" value="F:sequence-specific double-stranded DNA binding"/>
    <property type="evidence" value="ECO:0007669"/>
    <property type="project" value="TreeGrafter"/>
</dbReference>
<dbReference type="Pfam" id="PF00046">
    <property type="entry name" value="Homeodomain"/>
    <property type="match status" value="1"/>
</dbReference>
<organism evidence="8 9">
    <name type="scientific">Phakopsora pachyrhizi</name>
    <name type="common">Asian soybean rust disease fungus</name>
    <dbReference type="NCBI Taxonomy" id="170000"/>
    <lineage>
        <taxon>Eukaryota</taxon>
        <taxon>Fungi</taxon>
        <taxon>Dikarya</taxon>
        <taxon>Basidiomycota</taxon>
        <taxon>Pucciniomycotina</taxon>
        <taxon>Pucciniomycetes</taxon>
        <taxon>Pucciniales</taxon>
        <taxon>Phakopsoraceae</taxon>
        <taxon>Phakopsora</taxon>
    </lineage>
</organism>
<evidence type="ECO:0000256" key="1">
    <source>
        <dbReference type="ARBA" id="ARBA00023125"/>
    </source>
</evidence>
<comment type="subcellular location">
    <subcellularLocation>
        <location evidence="4 5">Nucleus</location>
    </subcellularLocation>
</comment>
<dbReference type="PANTHER" id="PTHR46255">
    <property type="entry name" value="SHORT STATURE HOMEOBOX"/>
    <property type="match status" value="1"/>
</dbReference>
<dbReference type="AlphaFoldDB" id="A0AAV0AP22"/>
<dbReference type="InterPro" id="IPR001356">
    <property type="entry name" value="HD"/>
</dbReference>
<evidence type="ECO:0000256" key="3">
    <source>
        <dbReference type="ARBA" id="ARBA00023242"/>
    </source>
</evidence>
<evidence type="ECO:0000256" key="6">
    <source>
        <dbReference type="SAM" id="MobiDB-lite"/>
    </source>
</evidence>
<feature type="region of interest" description="Disordered" evidence="6">
    <location>
        <begin position="461"/>
        <end position="480"/>
    </location>
</feature>
<evidence type="ECO:0000259" key="7">
    <source>
        <dbReference type="PROSITE" id="PS50071"/>
    </source>
</evidence>
<dbReference type="PANTHER" id="PTHR46255:SF3">
    <property type="entry name" value="HOMEOBOX DOMAIN-CONTAINING PROTEIN"/>
    <property type="match status" value="1"/>
</dbReference>
<proteinExistence type="predicted"/>
<feature type="compositionally biased region" description="Low complexity" evidence="6">
    <location>
        <begin position="39"/>
        <end position="50"/>
    </location>
</feature>
<name>A0AAV0AP22_PHAPC</name>
<dbReference type="Gene3D" id="1.10.10.60">
    <property type="entry name" value="Homeodomain-like"/>
    <property type="match status" value="1"/>
</dbReference>
<protein>
    <recommendedName>
        <fullName evidence="7">Homeobox domain-containing protein</fullName>
    </recommendedName>
</protein>
<dbReference type="InterPro" id="IPR009057">
    <property type="entry name" value="Homeodomain-like_sf"/>
</dbReference>
<dbReference type="SMART" id="SM00389">
    <property type="entry name" value="HOX"/>
    <property type="match status" value="1"/>
</dbReference>
<feature type="compositionally biased region" description="Low complexity" evidence="6">
    <location>
        <begin position="59"/>
        <end position="83"/>
    </location>
</feature>
<evidence type="ECO:0000256" key="2">
    <source>
        <dbReference type="ARBA" id="ARBA00023155"/>
    </source>
</evidence>
<dbReference type="SUPFAM" id="SSF46689">
    <property type="entry name" value="Homeodomain-like"/>
    <property type="match status" value="1"/>
</dbReference>
<dbReference type="GO" id="GO:0000981">
    <property type="term" value="F:DNA-binding transcription factor activity, RNA polymerase II-specific"/>
    <property type="evidence" value="ECO:0007669"/>
    <property type="project" value="InterPro"/>
</dbReference>
<keyword evidence="1 4" id="KW-0238">DNA-binding</keyword>
<keyword evidence="9" id="KW-1185">Reference proteome</keyword>
<accession>A0AAV0AP22</accession>
<dbReference type="InterPro" id="IPR052631">
    <property type="entry name" value="Paired_homeobox_Bicoid"/>
</dbReference>
<comment type="caution">
    <text evidence="8">The sequence shown here is derived from an EMBL/GenBank/DDBJ whole genome shotgun (WGS) entry which is preliminary data.</text>
</comment>
<feature type="compositionally biased region" description="Polar residues" evidence="6">
    <location>
        <begin position="562"/>
        <end position="578"/>
    </location>
</feature>
<dbReference type="CDD" id="cd00086">
    <property type="entry name" value="homeodomain"/>
    <property type="match status" value="1"/>
</dbReference>
<keyword evidence="2 4" id="KW-0371">Homeobox</keyword>
<feature type="domain" description="Homeobox" evidence="7">
    <location>
        <begin position="194"/>
        <end position="254"/>
    </location>
</feature>
<evidence type="ECO:0000256" key="4">
    <source>
        <dbReference type="PROSITE-ProRule" id="PRU00108"/>
    </source>
</evidence>
<dbReference type="PROSITE" id="PS00027">
    <property type="entry name" value="HOMEOBOX_1"/>
    <property type="match status" value="1"/>
</dbReference>
<keyword evidence="3 4" id="KW-0539">Nucleus</keyword>
<reference evidence="8" key="1">
    <citation type="submission" date="2022-06" db="EMBL/GenBank/DDBJ databases">
        <authorList>
            <consortium name="SYNGENTA / RWTH Aachen University"/>
        </authorList>
    </citation>
    <scope>NUCLEOTIDE SEQUENCE</scope>
</reference>
<dbReference type="EMBL" id="CALTRL010000838">
    <property type="protein sequence ID" value="CAH7669879.1"/>
    <property type="molecule type" value="Genomic_DNA"/>
</dbReference>
<feature type="region of interest" description="Disordered" evidence="6">
    <location>
        <begin position="391"/>
        <end position="428"/>
    </location>
</feature>
<dbReference type="Proteomes" id="UP001153365">
    <property type="component" value="Unassembled WGS sequence"/>
</dbReference>
<dbReference type="GO" id="GO:0005634">
    <property type="term" value="C:nucleus"/>
    <property type="evidence" value="ECO:0007669"/>
    <property type="project" value="UniProtKB-SubCell"/>
</dbReference>
<sequence>MAAAAASLKAFQENCFQDYSSSIISSHSGSNIETPNADASGTTPTAGSTSNLGSDGPKPFSLPSLSSITSKLSSSSSPSSEASHFGPHRSSQNFNNSITRRFSPLSTSIDSHDLISPLDSERSGFSWTDRRMSISGTVAAIASGNRPRSRSILSGHSLSSAIQPECDLLNDESASDSGGSDKKRDCDDSELSNSAKKRSRTLTTPSQQRRLIQILEQTRFPSTELREQLARELGMTPRRVQIWFQNRRQGMKKAMEHKPEQDPTSSTSDYNRTRGYSFGAYPTPPSDLYAQTRPSAGNSFGSGPLPVYGGSSIGHSVQGSMDPYVGSQLYAPRALERSSLPRQLGQLQLVTNSTSSSNDSTTGADFAWSESSGASTAYSLSSAIEREGICPPFGKSSNGNYESSNSTNFGTHQPASRNRSQTNPGFFVSGGLSSLPGLGHLSNHASNPAFNAADSKPIQRFSNLESDSSPSKVESWSSTYSQPVWPEEIRDLKLESTPYNSSGSSSDHISTNQSSIYPTQIQPSSGLYYHSSKVPTPSGLSQAYSLVQKDSLPVEDYESSYDDSTAQNLRQRTRSFTG</sequence>
<feature type="compositionally biased region" description="Polar residues" evidence="6">
    <location>
        <begin position="395"/>
        <end position="424"/>
    </location>
</feature>
<dbReference type="PROSITE" id="PS50071">
    <property type="entry name" value="HOMEOBOX_2"/>
    <property type="match status" value="1"/>
</dbReference>
<evidence type="ECO:0000313" key="9">
    <source>
        <dbReference type="Proteomes" id="UP001153365"/>
    </source>
</evidence>
<feature type="region of interest" description="Disordered" evidence="6">
    <location>
        <begin position="555"/>
        <end position="578"/>
    </location>
</feature>
<feature type="region of interest" description="Disordered" evidence="6">
    <location>
        <begin position="169"/>
        <end position="209"/>
    </location>
</feature>